<comment type="caution">
    <text evidence="1">The sequence shown here is derived from an EMBL/GenBank/DDBJ whole genome shotgun (WGS) entry which is preliminary data.</text>
</comment>
<dbReference type="RefSeq" id="WP_111816761.1">
    <property type="nucleotide sequence ID" value="NZ_CBCRZQ010000010.1"/>
</dbReference>
<dbReference type="Proteomes" id="UP000321945">
    <property type="component" value="Unassembled WGS sequence"/>
</dbReference>
<keyword evidence="2" id="KW-1185">Reference proteome</keyword>
<sequence>MNLNKNFAQKNDGYYEEENIKNIFSILGRMVYQPKKAKFLINGSKISMNLDEVGGAIPTAEPYRITLHLSRNNLESIEIYPVTFLEKIIRKLFPSKNKKLKNKFIFQGSEKFIEQLVKEKSLLENLQKQKVYIRIPKKNTSKIILTPPHGIEDEAQLERFIEILQCIEQQIKTKDVSRNY</sequence>
<reference evidence="1 2" key="1">
    <citation type="submission" date="2019-08" db="EMBL/GenBank/DDBJ databases">
        <title>Genome of Aequorivita lipolytica Y10-2 (type strain).</title>
        <authorList>
            <person name="Bowman J.P."/>
        </authorList>
    </citation>
    <scope>NUCLEOTIDE SEQUENCE [LARGE SCALE GENOMIC DNA]</scope>
    <source>
        <strain evidence="1 2">Y10-2</strain>
    </source>
</reference>
<organism evidence="1 2">
    <name type="scientific">Aequorivita lipolytica</name>
    <dbReference type="NCBI Taxonomy" id="153267"/>
    <lineage>
        <taxon>Bacteria</taxon>
        <taxon>Pseudomonadati</taxon>
        <taxon>Bacteroidota</taxon>
        <taxon>Flavobacteriia</taxon>
        <taxon>Flavobacteriales</taxon>
        <taxon>Flavobacteriaceae</taxon>
        <taxon>Aequorivita</taxon>
    </lineage>
</organism>
<proteinExistence type="predicted"/>
<gene>
    <name evidence="1" type="ORF">ESV24_12660</name>
</gene>
<name>A0A5C6YLT7_9FLAO</name>
<evidence type="ECO:0000313" key="1">
    <source>
        <dbReference type="EMBL" id="TXD68311.1"/>
    </source>
</evidence>
<dbReference type="OrthoDB" id="1446461at2"/>
<accession>A0A5C6YLT7</accession>
<evidence type="ECO:0000313" key="2">
    <source>
        <dbReference type="Proteomes" id="UP000321945"/>
    </source>
</evidence>
<dbReference type="AlphaFoldDB" id="A0A5C6YLT7"/>
<dbReference type="EMBL" id="VORU01000012">
    <property type="protein sequence ID" value="TXD68311.1"/>
    <property type="molecule type" value="Genomic_DNA"/>
</dbReference>
<protein>
    <submittedName>
        <fullName evidence="1">Uncharacterized protein</fullName>
    </submittedName>
</protein>